<dbReference type="AlphaFoldDB" id="A0A4Y2BAU8"/>
<dbReference type="EMBL" id="BGPR01000063">
    <property type="protein sequence ID" value="GBL89173.1"/>
    <property type="molecule type" value="Genomic_DNA"/>
</dbReference>
<comment type="caution">
    <text evidence="1">The sequence shown here is derived from an EMBL/GenBank/DDBJ whole genome shotgun (WGS) entry which is preliminary data.</text>
</comment>
<evidence type="ECO:0000313" key="1">
    <source>
        <dbReference type="EMBL" id="GBL89173.1"/>
    </source>
</evidence>
<keyword evidence="2" id="KW-1185">Reference proteome</keyword>
<dbReference type="OrthoDB" id="6434979at2759"/>
<evidence type="ECO:0000313" key="2">
    <source>
        <dbReference type="Proteomes" id="UP000499080"/>
    </source>
</evidence>
<sequence>MNDTHCLNQLKDVGILLSDAAINERSCLYEKNPGEIHLLIGADYAGKLLKGNIKHLSGSLVAVPTLLGWTVIGKSDIINTTKNSSLLVLSLHVNNATITAHLDFRYLGYSKCKKDVV</sequence>
<protein>
    <recommendedName>
        <fullName evidence="3">Peptidase aspartic putative domain-containing protein</fullName>
    </recommendedName>
</protein>
<accession>A0A4Y2BAU8</accession>
<dbReference type="Proteomes" id="UP000499080">
    <property type="component" value="Unassembled WGS sequence"/>
</dbReference>
<reference evidence="1 2" key="1">
    <citation type="journal article" date="2019" name="Sci. Rep.">
        <title>Orb-weaving spider Araneus ventricosus genome elucidates the spidroin gene catalogue.</title>
        <authorList>
            <person name="Kono N."/>
            <person name="Nakamura H."/>
            <person name="Ohtoshi R."/>
            <person name="Moran D.A.P."/>
            <person name="Shinohara A."/>
            <person name="Yoshida Y."/>
            <person name="Fujiwara M."/>
            <person name="Mori M."/>
            <person name="Tomita M."/>
            <person name="Arakawa K."/>
        </authorList>
    </citation>
    <scope>NUCLEOTIDE SEQUENCE [LARGE SCALE GENOMIC DNA]</scope>
</reference>
<name>A0A4Y2BAU8_ARAVE</name>
<evidence type="ECO:0008006" key="3">
    <source>
        <dbReference type="Google" id="ProtNLM"/>
    </source>
</evidence>
<gene>
    <name evidence="1" type="ORF">AVEN_255286_1</name>
</gene>
<proteinExistence type="predicted"/>
<organism evidence="1 2">
    <name type="scientific">Araneus ventricosus</name>
    <name type="common">Orbweaver spider</name>
    <name type="synonym">Epeira ventricosa</name>
    <dbReference type="NCBI Taxonomy" id="182803"/>
    <lineage>
        <taxon>Eukaryota</taxon>
        <taxon>Metazoa</taxon>
        <taxon>Ecdysozoa</taxon>
        <taxon>Arthropoda</taxon>
        <taxon>Chelicerata</taxon>
        <taxon>Arachnida</taxon>
        <taxon>Araneae</taxon>
        <taxon>Araneomorphae</taxon>
        <taxon>Entelegynae</taxon>
        <taxon>Araneoidea</taxon>
        <taxon>Araneidae</taxon>
        <taxon>Araneus</taxon>
    </lineage>
</organism>